<reference evidence="1" key="2">
    <citation type="journal article" date="2015" name="Fish Shellfish Immunol.">
        <title>Early steps in the European eel (Anguilla anguilla)-Vibrio vulnificus interaction in the gills: Role of the RtxA13 toxin.</title>
        <authorList>
            <person name="Callol A."/>
            <person name="Pajuelo D."/>
            <person name="Ebbesson L."/>
            <person name="Teles M."/>
            <person name="MacKenzie S."/>
            <person name="Amaro C."/>
        </authorList>
    </citation>
    <scope>NUCLEOTIDE SEQUENCE</scope>
</reference>
<protein>
    <submittedName>
        <fullName evidence="1">Uncharacterized protein</fullName>
    </submittedName>
</protein>
<dbReference type="AlphaFoldDB" id="A0A0E9PUH8"/>
<reference evidence="1" key="1">
    <citation type="submission" date="2014-11" db="EMBL/GenBank/DDBJ databases">
        <authorList>
            <person name="Amaro Gonzalez C."/>
        </authorList>
    </citation>
    <scope>NUCLEOTIDE SEQUENCE</scope>
</reference>
<accession>A0A0E9PUH8</accession>
<sequence>MANQKIVCTNSRYCLTWITRCFIAIVTKQWQFLKLNIP</sequence>
<dbReference type="EMBL" id="GBXM01100645">
    <property type="protein sequence ID" value="JAH07932.1"/>
    <property type="molecule type" value="Transcribed_RNA"/>
</dbReference>
<proteinExistence type="predicted"/>
<evidence type="ECO:0000313" key="1">
    <source>
        <dbReference type="EMBL" id="JAH07932.1"/>
    </source>
</evidence>
<name>A0A0E9PUH8_ANGAN</name>
<organism evidence="1">
    <name type="scientific">Anguilla anguilla</name>
    <name type="common">European freshwater eel</name>
    <name type="synonym">Muraena anguilla</name>
    <dbReference type="NCBI Taxonomy" id="7936"/>
    <lineage>
        <taxon>Eukaryota</taxon>
        <taxon>Metazoa</taxon>
        <taxon>Chordata</taxon>
        <taxon>Craniata</taxon>
        <taxon>Vertebrata</taxon>
        <taxon>Euteleostomi</taxon>
        <taxon>Actinopterygii</taxon>
        <taxon>Neopterygii</taxon>
        <taxon>Teleostei</taxon>
        <taxon>Anguilliformes</taxon>
        <taxon>Anguillidae</taxon>
        <taxon>Anguilla</taxon>
    </lineage>
</organism>